<keyword evidence="2" id="KW-0472">Membrane</keyword>
<evidence type="ECO:0000256" key="2">
    <source>
        <dbReference type="SAM" id="Phobius"/>
    </source>
</evidence>
<gene>
    <name evidence="3" type="ORF">ACJIZ3_000118</name>
</gene>
<feature type="compositionally biased region" description="Low complexity" evidence="1">
    <location>
        <begin position="41"/>
        <end position="56"/>
    </location>
</feature>
<evidence type="ECO:0000313" key="3">
    <source>
        <dbReference type="EMBL" id="KAL3809547.1"/>
    </source>
</evidence>
<sequence length="103" mass="11555">MDSYYRYPTSSCAVDSIDKITCERSKLRSLFLSSYCKGEQSPFSFSPSISRSRPSSTKNGSVDESTSNRGILFFFTFIGHFLFLAPDLLSFLPGILRQSPFLA</sequence>
<dbReference type="EMBL" id="JBJXBP010000162">
    <property type="protein sequence ID" value="KAL3809547.1"/>
    <property type="molecule type" value="Genomic_DNA"/>
</dbReference>
<proteinExistence type="predicted"/>
<protein>
    <submittedName>
        <fullName evidence="3">Uncharacterized protein</fullName>
    </submittedName>
</protein>
<keyword evidence="2" id="KW-1133">Transmembrane helix</keyword>
<evidence type="ECO:0000256" key="1">
    <source>
        <dbReference type="SAM" id="MobiDB-lite"/>
    </source>
</evidence>
<feature type="region of interest" description="Disordered" evidence="1">
    <location>
        <begin position="38"/>
        <end position="65"/>
    </location>
</feature>
<evidence type="ECO:0000313" key="4">
    <source>
        <dbReference type="Proteomes" id="UP001634393"/>
    </source>
</evidence>
<keyword evidence="2" id="KW-0812">Transmembrane</keyword>
<keyword evidence="4" id="KW-1185">Reference proteome</keyword>
<feature type="transmembrane region" description="Helical" evidence="2">
    <location>
        <begin position="71"/>
        <end position="92"/>
    </location>
</feature>
<organism evidence="3 4">
    <name type="scientific">Penstemon smallii</name>
    <dbReference type="NCBI Taxonomy" id="265156"/>
    <lineage>
        <taxon>Eukaryota</taxon>
        <taxon>Viridiplantae</taxon>
        <taxon>Streptophyta</taxon>
        <taxon>Embryophyta</taxon>
        <taxon>Tracheophyta</taxon>
        <taxon>Spermatophyta</taxon>
        <taxon>Magnoliopsida</taxon>
        <taxon>eudicotyledons</taxon>
        <taxon>Gunneridae</taxon>
        <taxon>Pentapetalae</taxon>
        <taxon>asterids</taxon>
        <taxon>lamiids</taxon>
        <taxon>Lamiales</taxon>
        <taxon>Plantaginaceae</taxon>
        <taxon>Cheloneae</taxon>
        <taxon>Penstemon</taxon>
    </lineage>
</organism>
<accession>A0ABD3R947</accession>
<reference evidence="3 4" key="1">
    <citation type="submission" date="2024-12" db="EMBL/GenBank/DDBJ databases">
        <title>The unique morphological basis and parallel evolutionary history of personate flowers in Penstemon.</title>
        <authorList>
            <person name="Depatie T.H."/>
            <person name="Wessinger C.A."/>
        </authorList>
    </citation>
    <scope>NUCLEOTIDE SEQUENCE [LARGE SCALE GENOMIC DNA]</scope>
    <source>
        <strain evidence="3">WTNN_2</strain>
        <tissue evidence="3">Leaf</tissue>
    </source>
</reference>
<comment type="caution">
    <text evidence="3">The sequence shown here is derived from an EMBL/GenBank/DDBJ whole genome shotgun (WGS) entry which is preliminary data.</text>
</comment>
<name>A0ABD3R947_9LAMI</name>
<dbReference type="Proteomes" id="UP001634393">
    <property type="component" value="Unassembled WGS sequence"/>
</dbReference>
<dbReference type="AlphaFoldDB" id="A0ABD3R947"/>